<dbReference type="Proteomes" id="UP001143372">
    <property type="component" value="Unassembled WGS sequence"/>
</dbReference>
<dbReference type="GO" id="GO:0030246">
    <property type="term" value="F:carbohydrate binding"/>
    <property type="evidence" value="ECO:0007669"/>
    <property type="project" value="InterPro"/>
</dbReference>
<sequence length="298" mass="31987">MTDTCRIRAASVSAEVSAKGAELVSLKDAAGEELLWQAGPEWPRHAPVLFPIVGRLSGDLLRHDGAAYRMTQHGFARDSLFEWTERSESRVALSLADSAATRAAYPFAFRLELVYAVEGGILSMISRVTNPGAEALPFCIGAHPAFRWPLAEGVAKDGHALEFATQERGVARSVEDGLLGPEEPLPFDGVTLALSPDLFAKDALVLPDVASRSVRYVAKAPEGGVVRALTVSWRGYGDLGVWSKPSGASFLCIEPWRGMASPIGWDGAFEDKPGVVRLQPGATMEFEIRFSIGPAGRP</sequence>
<dbReference type="CDD" id="cd09024">
    <property type="entry name" value="Aldose_epim_lacX"/>
    <property type="match status" value="1"/>
</dbReference>
<dbReference type="InterPro" id="IPR014718">
    <property type="entry name" value="GH-type_carb-bd"/>
</dbReference>
<dbReference type="GO" id="GO:0005975">
    <property type="term" value="P:carbohydrate metabolic process"/>
    <property type="evidence" value="ECO:0007669"/>
    <property type="project" value="InterPro"/>
</dbReference>
<accession>A0A9W6MU32</accession>
<dbReference type="PANTHER" id="PTHR11122">
    <property type="entry name" value="APOSPORY-ASSOCIATED PROTEIN C-RELATED"/>
    <property type="match status" value="1"/>
</dbReference>
<proteinExistence type="predicted"/>
<keyword evidence="2" id="KW-1185">Reference proteome</keyword>
<dbReference type="Pfam" id="PF01263">
    <property type="entry name" value="Aldose_epim"/>
    <property type="match status" value="1"/>
</dbReference>
<dbReference type="InterPro" id="IPR008183">
    <property type="entry name" value="Aldose_1/G6P_1-epimerase"/>
</dbReference>
<protein>
    <submittedName>
        <fullName evidence="1">Aldose 1-epimerase</fullName>
    </submittedName>
</protein>
<dbReference type="AlphaFoldDB" id="A0A9W6MU32"/>
<dbReference type="InterPro" id="IPR011013">
    <property type="entry name" value="Gal_mutarotase_sf_dom"/>
</dbReference>
<dbReference type="EMBL" id="BSFI01000002">
    <property type="protein sequence ID" value="GLK66984.1"/>
    <property type="molecule type" value="Genomic_DNA"/>
</dbReference>
<reference evidence="1" key="2">
    <citation type="submission" date="2023-01" db="EMBL/GenBank/DDBJ databases">
        <authorList>
            <person name="Sun Q."/>
            <person name="Evtushenko L."/>
        </authorList>
    </citation>
    <scope>NUCLEOTIDE SEQUENCE</scope>
    <source>
        <strain evidence="1">VKM B-2347</strain>
    </source>
</reference>
<dbReference type="PANTHER" id="PTHR11122:SF13">
    <property type="entry name" value="GLUCOSE-6-PHOSPHATE 1-EPIMERASE"/>
    <property type="match status" value="1"/>
</dbReference>
<dbReference type="SUPFAM" id="SSF74650">
    <property type="entry name" value="Galactose mutarotase-like"/>
    <property type="match status" value="1"/>
</dbReference>
<comment type="caution">
    <text evidence="1">The sequence shown here is derived from an EMBL/GenBank/DDBJ whole genome shotgun (WGS) entry which is preliminary data.</text>
</comment>
<reference evidence="1" key="1">
    <citation type="journal article" date="2014" name="Int. J. Syst. Evol. Microbiol.">
        <title>Complete genome sequence of Corynebacterium casei LMG S-19264T (=DSM 44701T), isolated from a smear-ripened cheese.</title>
        <authorList>
            <consortium name="US DOE Joint Genome Institute (JGI-PGF)"/>
            <person name="Walter F."/>
            <person name="Albersmeier A."/>
            <person name="Kalinowski J."/>
            <person name="Ruckert C."/>
        </authorList>
    </citation>
    <scope>NUCLEOTIDE SEQUENCE</scope>
    <source>
        <strain evidence="1">VKM B-2347</strain>
    </source>
</reference>
<dbReference type="Gene3D" id="2.70.98.10">
    <property type="match status" value="1"/>
</dbReference>
<evidence type="ECO:0000313" key="2">
    <source>
        <dbReference type="Proteomes" id="UP001143372"/>
    </source>
</evidence>
<evidence type="ECO:0000313" key="1">
    <source>
        <dbReference type="EMBL" id="GLK66984.1"/>
    </source>
</evidence>
<gene>
    <name evidence="1" type="ORF">GCM10008179_06220</name>
</gene>
<dbReference type="InterPro" id="IPR037481">
    <property type="entry name" value="LacX"/>
</dbReference>
<dbReference type="GO" id="GO:0016853">
    <property type="term" value="F:isomerase activity"/>
    <property type="evidence" value="ECO:0007669"/>
    <property type="project" value="InterPro"/>
</dbReference>
<name>A0A9W6MU32_9HYPH</name>
<dbReference type="RefSeq" id="WP_271167240.1">
    <property type="nucleotide sequence ID" value="NZ_BSFI01000002.1"/>
</dbReference>
<organism evidence="1 2">
    <name type="scientific">Hansschlegelia plantiphila</name>
    <dbReference type="NCBI Taxonomy" id="374655"/>
    <lineage>
        <taxon>Bacteria</taxon>
        <taxon>Pseudomonadati</taxon>
        <taxon>Pseudomonadota</taxon>
        <taxon>Alphaproteobacteria</taxon>
        <taxon>Hyphomicrobiales</taxon>
        <taxon>Methylopilaceae</taxon>
        <taxon>Hansschlegelia</taxon>
    </lineage>
</organism>